<evidence type="ECO:0000313" key="1">
    <source>
        <dbReference type="EMBL" id="QCD86653.1"/>
    </source>
</evidence>
<keyword evidence="2" id="KW-1185">Reference proteome</keyword>
<dbReference type="EMBL" id="CP039347">
    <property type="protein sequence ID" value="QCD86653.1"/>
    <property type="molecule type" value="Genomic_DNA"/>
</dbReference>
<protein>
    <submittedName>
        <fullName evidence="1">Uncharacterized protein</fullName>
    </submittedName>
</protein>
<evidence type="ECO:0000313" key="2">
    <source>
        <dbReference type="Proteomes" id="UP000501690"/>
    </source>
</evidence>
<organism evidence="1 2">
    <name type="scientific">Vigna unguiculata</name>
    <name type="common">Cowpea</name>
    <dbReference type="NCBI Taxonomy" id="3917"/>
    <lineage>
        <taxon>Eukaryota</taxon>
        <taxon>Viridiplantae</taxon>
        <taxon>Streptophyta</taxon>
        <taxon>Embryophyta</taxon>
        <taxon>Tracheophyta</taxon>
        <taxon>Spermatophyta</taxon>
        <taxon>Magnoliopsida</taxon>
        <taxon>eudicotyledons</taxon>
        <taxon>Gunneridae</taxon>
        <taxon>Pentapetalae</taxon>
        <taxon>rosids</taxon>
        <taxon>fabids</taxon>
        <taxon>Fabales</taxon>
        <taxon>Fabaceae</taxon>
        <taxon>Papilionoideae</taxon>
        <taxon>50 kb inversion clade</taxon>
        <taxon>NPAAA clade</taxon>
        <taxon>indigoferoid/millettioid clade</taxon>
        <taxon>Phaseoleae</taxon>
        <taxon>Vigna</taxon>
    </lineage>
</organism>
<accession>A0A4D6LDS9</accession>
<gene>
    <name evidence="1" type="ORF">DEO72_LG3g1177</name>
</gene>
<proteinExistence type="predicted"/>
<reference evidence="1 2" key="1">
    <citation type="submission" date="2019-04" db="EMBL/GenBank/DDBJ databases">
        <title>An improved genome assembly and genetic linkage map for asparagus bean, Vigna unguiculata ssp. sesquipedialis.</title>
        <authorList>
            <person name="Xia Q."/>
            <person name="Zhang R."/>
            <person name="Dong Y."/>
        </authorList>
    </citation>
    <scope>NUCLEOTIDE SEQUENCE [LARGE SCALE GENOMIC DNA]</scope>
    <source>
        <tissue evidence="1">Leaf</tissue>
    </source>
</reference>
<dbReference type="Proteomes" id="UP000501690">
    <property type="component" value="Linkage Group LG3"/>
</dbReference>
<name>A0A4D6LDS9_VIGUN</name>
<sequence length="119" mass="13135">MVVVVSQKNVVHDREIETESKNHNQLTIQVPTQARQFPEPVSFVSDTSPEEDDLSIACIHTSKNNKGTLSRFFEHPCILVAAPATGAIVVAIPFLGTNGNGGWRRHIAEAHSHEREGKR</sequence>
<dbReference type="AlphaFoldDB" id="A0A4D6LDS9"/>